<dbReference type="Proteomes" id="UP000077339">
    <property type="component" value="Unassembled WGS sequence"/>
</dbReference>
<keyword evidence="3" id="KW-1185">Reference proteome</keyword>
<name>A0A182C826_9BACT</name>
<dbReference type="AlphaFoldDB" id="A0A182C826"/>
<keyword evidence="1" id="KW-1133">Transmembrane helix</keyword>
<feature type="transmembrane region" description="Helical" evidence="1">
    <location>
        <begin position="12"/>
        <end position="33"/>
    </location>
</feature>
<gene>
    <name evidence="2" type="ORF">AT15_03630</name>
</gene>
<reference evidence="2 3" key="1">
    <citation type="submission" date="2014-02" db="EMBL/GenBank/DDBJ databases">
        <title>Kosmotoga genome sequencing.</title>
        <authorList>
            <person name="Pollo S.M."/>
            <person name="Charchuk R."/>
            <person name="Nesbo C.L."/>
        </authorList>
    </citation>
    <scope>NUCLEOTIDE SEQUENCE [LARGE SCALE GENOMIC DNA]</scope>
    <source>
        <strain evidence="2 3">S304</strain>
    </source>
</reference>
<comment type="caution">
    <text evidence="2">The sequence shown here is derived from an EMBL/GenBank/DDBJ whole genome shotgun (WGS) entry which is preliminary data.</text>
</comment>
<sequence length="253" mass="28864">MKEKALNVVIRILIIIILGLSIFTFLLGGYAYMLKKEAENYRLIIEEIRSNFLPEDNEIVSDSTPMATEFSEITGSSSRVTIKKPDEVKPIKSFFLESFDYNRLILKSFDYLIKGTDFSYVAVDTNIAFKLCVEVGELNYFITKIEDDLYGVASLKGIPLDGLYPSRVVYGLQLVSHTFADGIAPQVINLRAKGYPAFIYRWTTTDNRTFYSAILGLFPDLDAVREYSNNLNVAEVEELTGWRIADRFPRRIE</sequence>
<evidence type="ECO:0000313" key="3">
    <source>
        <dbReference type="Proteomes" id="UP000077339"/>
    </source>
</evidence>
<accession>A0A182C826</accession>
<dbReference type="RefSeq" id="WP_068345636.1">
    <property type="nucleotide sequence ID" value="NZ_JFHK01000002.1"/>
</dbReference>
<evidence type="ECO:0000256" key="1">
    <source>
        <dbReference type="SAM" id="Phobius"/>
    </source>
</evidence>
<proteinExistence type="predicted"/>
<dbReference type="PATRIC" id="fig|1453497.3.peg.717"/>
<protein>
    <submittedName>
        <fullName evidence="2">Sporulation protein</fullName>
    </submittedName>
</protein>
<dbReference type="OrthoDB" id="45103at2"/>
<dbReference type="EMBL" id="JFHK01000002">
    <property type="protein sequence ID" value="OAA31928.1"/>
    <property type="molecule type" value="Genomic_DNA"/>
</dbReference>
<keyword evidence="1" id="KW-0472">Membrane</keyword>
<keyword evidence="1" id="KW-0812">Transmembrane</keyword>
<dbReference type="STRING" id="1453497.AT15_03630"/>
<evidence type="ECO:0000313" key="2">
    <source>
        <dbReference type="EMBL" id="OAA31928.1"/>
    </source>
</evidence>
<organism evidence="2 3">
    <name type="scientific">Kosmotoga arenicorallina S304</name>
    <dbReference type="NCBI Taxonomy" id="1453497"/>
    <lineage>
        <taxon>Bacteria</taxon>
        <taxon>Thermotogati</taxon>
        <taxon>Thermotogota</taxon>
        <taxon>Thermotogae</taxon>
        <taxon>Kosmotogales</taxon>
        <taxon>Kosmotogaceae</taxon>
        <taxon>Kosmotoga</taxon>
    </lineage>
</organism>